<feature type="region of interest" description="Disordered" evidence="1">
    <location>
        <begin position="1"/>
        <end position="27"/>
    </location>
</feature>
<reference evidence="3" key="1">
    <citation type="submission" date="2004-05" db="EMBL/GenBank/DDBJ databases">
        <authorList>
            <person name="Stapleton M."/>
            <person name="Carlson J."/>
            <person name="Chavez C."/>
            <person name="Frise E."/>
            <person name="George R."/>
            <person name="Pacleb J."/>
            <person name="Park S."/>
            <person name="Wan K."/>
            <person name="Yu C."/>
            <person name="Rubin G.M."/>
            <person name="Celniker S."/>
        </authorList>
    </citation>
    <scope>NUCLEOTIDE SEQUENCE</scope>
    <source>
        <strain evidence="3">Berkeley</strain>
    </source>
</reference>
<evidence type="ECO:0000313" key="3">
    <source>
        <dbReference type="EMBL" id="AAT09326.1"/>
    </source>
</evidence>
<organism evidence="3">
    <name type="scientific">Drosophila melanogaster</name>
    <name type="common">Fruit fly</name>
    <dbReference type="NCBI Taxonomy" id="7227"/>
    <lineage>
        <taxon>Eukaryota</taxon>
        <taxon>Metazoa</taxon>
        <taxon>Ecdysozoa</taxon>
        <taxon>Arthropoda</taxon>
        <taxon>Hexapoda</taxon>
        <taxon>Insecta</taxon>
        <taxon>Pterygota</taxon>
        <taxon>Neoptera</taxon>
        <taxon>Endopterygota</taxon>
        <taxon>Diptera</taxon>
        <taxon>Brachycera</taxon>
        <taxon>Muscomorpha</taxon>
        <taxon>Ephydroidea</taxon>
        <taxon>Drosophilidae</taxon>
        <taxon>Drosophila</taxon>
        <taxon>Sophophora</taxon>
    </lineage>
</organism>
<evidence type="ECO:0000313" key="2">
    <source>
        <dbReference type="EMBL" id="AAT09324.1"/>
    </source>
</evidence>
<protein>
    <submittedName>
        <fullName evidence="3">RH47719p</fullName>
    </submittedName>
    <submittedName>
        <fullName evidence="2">RH52161p</fullName>
    </submittedName>
</protein>
<name>Q6NKL8_DROME</name>
<accession>Q6NKL8</accession>
<dbReference type="EMBL" id="BT012677">
    <property type="protein sequence ID" value="AAT09326.1"/>
    <property type="molecule type" value="mRNA"/>
</dbReference>
<proteinExistence type="evidence at transcript level"/>
<dbReference type="EMBL" id="BT012674">
    <property type="protein sequence ID" value="AAT09324.1"/>
    <property type="molecule type" value="mRNA"/>
</dbReference>
<sequence length="27" mass="3153">MSSARSTTAPMPMKDSRLSWTRRWKPS</sequence>
<evidence type="ECO:0000256" key="1">
    <source>
        <dbReference type="SAM" id="MobiDB-lite"/>
    </source>
</evidence>
<dbReference type="AlphaFoldDB" id="Q6NKL8"/>